<feature type="domain" description="ABC transporter" evidence="10">
    <location>
        <begin position="259"/>
        <end position="496"/>
    </location>
</feature>
<keyword evidence="3" id="KW-1003">Cell membrane</keyword>
<dbReference type="FunFam" id="3.40.50.300:FF:000127">
    <property type="entry name" value="Ribose import ATP-binding protein RbsA"/>
    <property type="match status" value="1"/>
</dbReference>
<evidence type="ECO:0000256" key="9">
    <source>
        <dbReference type="ARBA" id="ARBA00023136"/>
    </source>
</evidence>
<dbReference type="CDD" id="cd03215">
    <property type="entry name" value="ABC_Carb_Monos_II"/>
    <property type="match status" value="1"/>
</dbReference>
<dbReference type="AlphaFoldDB" id="A0A3P3XUU0"/>
<dbReference type="Gene3D" id="3.40.50.300">
    <property type="entry name" value="P-loop containing nucleotide triphosphate hydrolases"/>
    <property type="match status" value="2"/>
</dbReference>
<gene>
    <name evidence="11" type="primary">rbsA</name>
    <name evidence="11" type="ORF">SPIRO4BDMA_70263</name>
</gene>
<dbReference type="GO" id="GO:0016887">
    <property type="term" value="F:ATP hydrolysis activity"/>
    <property type="evidence" value="ECO:0007669"/>
    <property type="project" value="InterPro"/>
</dbReference>
<evidence type="ECO:0000256" key="3">
    <source>
        <dbReference type="ARBA" id="ARBA00022475"/>
    </source>
</evidence>
<reference evidence="11" key="1">
    <citation type="submission" date="2017-02" db="EMBL/GenBank/DDBJ databases">
        <authorList>
            <person name="Regsiter A."/>
            <person name="William W."/>
        </authorList>
    </citation>
    <scope>NUCLEOTIDE SEQUENCE</scope>
    <source>
        <strain evidence="11">BdmA 4</strain>
    </source>
</reference>
<dbReference type="GO" id="GO:0005524">
    <property type="term" value="F:ATP binding"/>
    <property type="evidence" value="ECO:0007669"/>
    <property type="project" value="UniProtKB-KW"/>
</dbReference>
<keyword evidence="4" id="KW-0762">Sugar transport</keyword>
<evidence type="ECO:0000256" key="5">
    <source>
        <dbReference type="ARBA" id="ARBA00022737"/>
    </source>
</evidence>
<feature type="domain" description="ABC transporter" evidence="10">
    <location>
        <begin position="6"/>
        <end position="242"/>
    </location>
</feature>
<dbReference type="InterPro" id="IPR050107">
    <property type="entry name" value="ABC_carbohydrate_import_ATPase"/>
</dbReference>
<keyword evidence="6" id="KW-0547">Nucleotide-binding</keyword>
<sequence>MDDRVLWMKGISKSFPGVQALKAVDFDLERGEVHALVGENGAGKSTLMKILSGLYKADEGEIWLRGRKLSSRGIKAMIDAGVSVIYQELNLMRQLSVAENIFIGREPMRHSGLIDWKKMYLDVQRILEPFNVDINPKTKIYLLSPAYQQVVEIAKALSLNSDILVMDEPTASLTGNEVDKLFEIIRNLRNSGVSIIYISHRLEEIPQIADRVTVLRDGEKILTKPLGELTTAEIIRHMVGRTLTEQYPKISVPLGKEILHVENLTKKGYCEDVSFSVRSGEIVGFTGLVGAGRTEIMQTIYGRMKKDSGRIYIDGKEVQIHNTCDAVRKGIGLIPEERKRQGLVLGLSVFDNVVMTILDKESVLGFLKKKKLNIHVEKLVELMEIKTPSTKQLVRYLSGGNQQNIILAKWFLRHCKVYIFDEPTRGIDVGAKVEIYKLMQNLAKEGAGVIMVSSELPEILNMSDRIEVVFSGSIVKEFQREEADSEKVMEYALGLHEHESQQKLRAAGAET</sequence>
<protein>
    <submittedName>
        <fullName evidence="11">Fused D-ribose transporter subunits of ABC superfamily: ATP-binding components</fullName>
    </submittedName>
</protein>
<dbReference type="PANTHER" id="PTHR43790:SF9">
    <property type="entry name" value="GALACTOFURANOSE TRANSPORTER ATP-BINDING PROTEIN YTFR"/>
    <property type="match status" value="1"/>
</dbReference>
<evidence type="ECO:0000259" key="10">
    <source>
        <dbReference type="PROSITE" id="PS50893"/>
    </source>
</evidence>
<keyword evidence="2" id="KW-0813">Transport</keyword>
<dbReference type="SUPFAM" id="SSF52540">
    <property type="entry name" value="P-loop containing nucleoside triphosphate hydrolases"/>
    <property type="match status" value="2"/>
</dbReference>
<dbReference type="SMART" id="SM00382">
    <property type="entry name" value="AAA"/>
    <property type="match status" value="2"/>
</dbReference>
<evidence type="ECO:0000256" key="1">
    <source>
        <dbReference type="ARBA" id="ARBA00004202"/>
    </source>
</evidence>
<evidence type="ECO:0000256" key="8">
    <source>
        <dbReference type="ARBA" id="ARBA00022967"/>
    </source>
</evidence>
<keyword evidence="9" id="KW-0472">Membrane</keyword>
<evidence type="ECO:0000256" key="4">
    <source>
        <dbReference type="ARBA" id="ARBA00022597"/>
    </source>
</evidence>
<dbReference type="InterPro" id="IPR003439">
    <property type="entry name" value="ABC_transporter-like_ATP-bd"/>
</dbReference>
<evidence type="ECO:0000313" key="11">
    <source>
        <dbReference type="EMBL" id="SLM19839.1"/>
    </source>
</evidence>
<dbReference type="Pfam" id="PF00005">
    <property type="entry name" value="ABC_tran"/>
    <property type="match status" value="2"/>
</dbReference>
<dbReference type="InterPro" id="IPR027417">
    <property type="entry name" value="P-loop_NTPase"/>
</dbReference>
<evidence type="ECO:0000256" key="6">
    <source>
        <dbReference type="ARBA" id="ARBA00022741"/>
    </source>
</evidence>
<accession>A0A3P3XUU0</accession>
<evidence type="ECO:0000256" key="2">
    <source>
        <dbReference type="ARBA" id="ARBA00022448"/>
    </source>
</evidence>
<dbReference type="PROSITE" id="PS50893">
    <property type="entry name" value="ABC_TRANSPORTER_2"/>
    <property type="match status" value="2"/>
</dbReference>
<dbReference type="InterPro" id="IPR003593">
    <property type="entry name" value="AAA+_ATPase"/>
</dbReference>
<proteinExistence type="predicted"/>
<evidence type="ECO:0000256" key="7">
    <source>
        <dbReference type="ARBA" id="ARBA00022840"/>
    </source>
</evidence>
<keyword evidence="5" id="KW-0677">Repeat</keyword>
<dbReference type="CDD" id="cd03216">
    <property type="entry name" value="ABC_Carb_Monos_I"/>
    <property type="match status" value="1"/>
</dbReference>
<dbReference type="EMBL" id="FWDO01000007">
    <property type="protein sequence ID" value="SLM19839.1"/>
    <property type="molecule type" value="Genomic_DNA"/>
</dbReference>
<name>A0A3P3XUU0_9SPIR</name>
<comment type="subcellular location">
    <subcellularLocation>
        <location evidence="1">Cell membrane</location>
        <topology evidence="1">Peripheral membrane protein</topology>
    </subcellularLocation>
</comment>
<keyword evidence="7 11" id="KW-0067">ATP-binding</keyword>
<dbReference type="PANTHER" id="PTHR43790">
    <property type="entry name" value="CARBOHYDRATE TRANSPORT ATP-BINDING PROTEIN MG119-RELATED"/>
    <property type="match status" value="1"/>
</dbReference>
<dbReference type="GO" id="GO:0005886">
    <property type="term" value="C:plasma membrane"/>
    <property type="evidence" value="ECO:0007669"/>
    <property type="project" value="UniProtKB-SubCell"/>
</dbReference>
<keyword evidence="8" id="KW-1278">Translocase</keyword>
<organism evidence="11">
    <name type="scientific">uncultured spirochete</name>
    <dbReference type="NCBI Taxonomy" id="156406"/>
    <lineage>
        <taxon>Bacteria</taxon>
        <taxon>Pseudomonadati</taxon>
        <taxon>Spirochaetota</taxon>
        <taxon>Spirochaetia</taxon>
        <taxon>Spirochaetales</taxon>
        <taxon>environmental samples</taxon>
    </lineage>
</organism>